<keyword evidence="3" id="KW-0171">Cobalt transport</keyword>
<dbReference type="InterPro" id="IPR002157">
    <property type="entry name" value="Cbl-bd_prot"/>
</dbReference>
<dbReference type="InterPro" id="IPR051588">
    <property type="entry name" value="Cobalamin_Transport"/>
</dbReference>
<evidence type="ECO:0000256" key="2">
    <source>
        <dbReference type="ARBA" id="ARBA00006449"/>
    </source>
</evidence>
<dbReference type="GO" id="GO:0015889">
    <property type="term" value="P:cobalamin transport"/>
    <property type="evidence" value="ECO:0007669"/>
    <property type="project" value="InterPro"/>
</dbReference>
<reference evidence="10" key="1">
    <citation type="submission" date="2025-08" db="UniProtKB">
        <authorList>
            <consortium name="Ensembl"/>
        </authorList>
    </citation>
    <scope>IDENTIFICATION</scope>
</reference>
<protein>
    <submittedName>
        <fullName evidence="10">Uncharacterized protein</fullName>
    </submittedName>
</protein>
<dbReference type="GO" id="GO:0006824">
    <property type="term" value="P:cobalt ion transport"/>
    <property type="evidence" value="ECO:0007669"/>
    <property type="project" value="UniProtKB-KW"/>
</dbReference>
<dbReference type="PANTHER" id="PTHR10559">
    <property type="entry name" value="TRANSCOBALAMIN-1/GASTRIC INTRINSIC FACTOR"/>
    <property type="match status" value="1"/>
</dbReference>
<evidence type="ECO:0000313" key="11">
    <source>
        <dbReference type="Proteomes" id="UP000694567"/>
    </source>
</evidence>
<dbReference type="GO" id="GO:0031419">
    <property type="term" value="F:cobalamin binding"/>
    <property type="evidence" value="ECO:0007669"/>
    <property type="project" value="InterPro"/>
</dbReference>
<comment type="subcellular location">
    <subcellularLocation>
        <location evidence="1">Secreted</location>
    </subcellularLocation>
</comment>
<keyword evidence="6 7" id="KW-0170">Cobalt</keyword>
<dbReference type="Proteomes" id="UP000694567">
    <property type="component" value="Unplaced"/>
</dbReference>
<dbReference type="AlphaFoldDB" id="A0A8C0IFB7"/>
<evidence type="ECO:0000256" key="7">
    <source>
        <dbReference type="PIRSR" id="PIRSR602157-1"/>
    </source>
</evidence>
<evidence type="ECO:0000256" key="5">
    <source>
        <dbReference type="ARBA" id="ARBA00022729"/>
    </source>
</evidence>
<evidence type="ECO:0000256" key="6">
    <source>
        <dbReference type="ARBA" id="ARBA00023285"/>
    </source>
</evidence>
<evidence type="ECO:0000256" key="8">
    <source>
        <dbReference type="PIRSR" id="PIRSR602157-2"/>
    </source>
</evidence>
<evidence type="ECO:0000256" key="3">
    <source>
        <dbReference type="ARBA" id="ARBA00022426"/>
    </source>
</evidence>
<keyword evidence="3" id="KW-0406">Ion transport</keyword>
<dbReference type="Gene3D" id="1.50.10.20">
    <property type="match status" value="1"/>
</dbReference>
<accession>A0A8C0IFB7</accession>
<proteinExistence type="inferred from homology"/>
<evidence type="ECO:0000313" key="10">
    <source>
        <dbReference type="Ensembl" id="ENSBOBP00000017178.1"/>
    </source>
</evidence>
<comment type="similarity">
    <text evidence="2">Belongs to the eukaryotic cobalamin transport proteins family.</text>
</comment>
<feature type="disulfide bond" evidence="8">
    <location>
        <begin position="128"/>
        <end position="162"/>
    </location>
</feature>
<keyword evidence="5" id="KW-0732">Signal</keyword>
<evidence type="ECO:0000256" key="9">
    <source>
        <dbReference type="SAM" id="MobiDB-lite"/>
    </source>
</evidence>
<keyword evidence="3" id="KW-0813">Transport</keyword>
<feature type="region of interest" description="Disordered" evidence="9">
    <location>
        <begin position="270"/>
        <end position="333"/>
    </location>
</feature>
<evidence type="ECO:0000256" key="1">
    <source>
        <dbReference type="ARBA" id="ARBA00004613"/>
    </source>
</evidence>
<keyword evidence="4" id="KW-0964">Secreted</keyword>
<keyword evidence="11" id="KW-1185">Reference proteome</keyword>
<feature type="binding site" evidence="7">
    <location>
        <position position="200"/>
    </location>
    <ligand>
        <name>cyanocob(III)alamin</name>
        <dbReference type="ChEBI" id="CHEBI:17439"/>
    </ligand>
</feature>
<reference evidence="10" key="2">
    <citation type="submission" date="2025-09" db="UniProtKB">
        <authorList>
            <consortium name="Ensembl"/>
        </authorList>
    </citation>
    <scope>IDENTIFICATION</scope>
</reference>
<name>A0A8C0IFB7_BUBBB</name>
<organism evidence="10 11">
    <name type="scientific">Bubo bubo</name>
    <name type="common">Eurasian eagle-owl</name>
    <name type="synonym">Strix bubo</name>
    <dbReference type="NCBI Taxonomy" id="30461"/>
    <lineage>
        <taxon>Eukaryota</taxon>
        <taxon>Metazoa</taxon>
        <taxon>Chordata</taxon>
        <taxon>Craniata</taxon>
        <taxon>Vertebrata</taxon>
        <taxon>Euteleostomi</taxon>
        <taxon>Archelosauria</taxon>
        <taxon>Archosauria</taxon>
        <taxon>Dinosauria</taxon>
        <taxon>Saurischia</taxon>
        <taxon>Theropoda</taxon>
        <taxon>Coelurosauria</taxon>
        <taxon>Aves</taxon>
        <taxon>Neognathae</taxon>
        <taxon>Neoaves</taxon>
        <taxon>Telluraves</taxon>
        <taxon>Strigiformes</taxon>
        <taxon>Strigidae</taxon>
        <taxon>Bubo</taxon>
    </lineage>
</organism>
<evidence type="ECO:0000256" key="4">
    <source>
        <dbReference type="ARBA" id="ARBA00022525"/>
    </source>
</evidence>
<dbReference type="Pfam" id="PF01122">
    <property type="entry name" value="Cobalamin_bind"/>
    <property type="match status" value="1"/>
</dbReference>
<dbReference type="GO" id="GO:0005615">
    <property type="term" value="C:extracellular space"/>
    <property type="evidence" value="ECO:0007669"/>
    <property type="project" value="TreeGrafter"/>
</dbReference>
<dbReference type="Ensembl" id="ENSBOBT00000017569.1">
    <property type="protein sequence ID" value="ENSBOBP00000017178.1"/>
    <property type="gene ID" value="ENSBOBG00000010720.1"/>
</dbReference>
<dbReference type="PANTHER" id="PTHR10559:SF15">
    <property type="entry name" value="COBALAMIN BINDING INTRINSIC FACTOR"/>
    <property type="match status" value="1"/>
</dbReference>
<keyword evidence="8" id="KW-1015">Disulfide bond</keyword>
<sequence length="351" mass="37767">ASHHVVSKMLRHLEDSVKMDEPPNPSVLLAMNLAGATGSITHKQLLQEIEKEAVKRAQKDMTSGEVALYVLALISSCENPRHVQALGQSIDLLRILQEKTDEEVASLEVEGIPKTTLYSVSLDALSLCLTKAGGYQGASVILAKRVLSPDNTRAVAALAMACAHSHTDLHDVRELLWEALSTVTNGFLDEQEKGHGMIGNIYSTGLALQALQATGKFYAPRESCLPSWADPTWKPLAWTALPKPVCTQACSCPCPQIRVQPGFAKVQLPPPGAPPAPVGMMPRGSVPGTHPTSLLSQHPPSRCTTPSSTSCRESTSATPPQCGSRAAPRCSRCCRQRRRRNPKPLGENQRG</sequence>
<feature type="compositionally biased region" description="Low complexity" evidence="9">
    <location>
        <begin position="299"/>
        <end position="330"/>
    </location>
</feature>